<evidence type="ECO:0000256" key="2">
    <source>
        <dbReference type="ARBA" id="ARBA00022723"/>
    </source>
</evidence>
<dbReference type="Proteomes" id="UP000011715">
    <property type="component" value="Unassembled WGS sequence"/>
</dbReference>
<dbReference type="InterPro" id="IPR011057">
    <property type="entry name" value="Mss4-like_sf"/>
</dbReference>
<comment type="similarity">
    <text evidence="1">Belongs to the Gfa family.</text>
</comment>
<dbReference type="eggNOG" id="ENOG502T5FB">
    <property type="taxonomic scope" value="Eukaryota"/>
</dbReference>
<gene>
    <name evidence="5" type="ORF">MAPG_06994</name>
</gene>
<sequence>MDASCQCGAVAFKTPLPEPLALYICHCLSCQRQTSVRTRRGPYRVKKSAYSTSAIFPRFPFPDAELLSCYVRPTGTGDSLYW</sequence>
<evidence type="ECO:0000313" key="6">
    <source>
        <dbReference type="EnsemblFungi" id="MAPG_06994T0"/>
    </source>
</evidence>
<evidence type="ECO:0000313" key="7">
    <source>
        <dbReference type="Proteomes" id="UP000011715"/>
    </source>
</evidence>
<evidence type="ECO:0000256" key="1">
    <source>
        <dbReference type="ARBA" id="ARBA00005495"/>
    </source>
</evidence>
<dbReference type="InterPro" id="IPR006913">
    <property type="entry name" value="CENP-V/GFA"/>
</dbReference>
<reference evidence="5" key="1">
    <citation type="submission" date="2010-05" db="EMBL/GenBank/DDBJ databases">
        <title>The Genome Sequence of Magnaporthe poae strain ATCC 64411.</title>
        <authorList>
            <consortium name="The Broad Institute Genome Sequencing Platform"/>
            <consortium name="Broad Institute Genome Sequencing Center for Infectious Disease"/>
            <person name="Ma L.-J."/>
            <person name="Dead R."/>
            <person name="Young S."/>
            <person name="Zeng Q."/>
            <person name="Koehrsen M."/>
            <person name="Alvarado L."/>
            <person name="Berlin A."/>
            <person name="Chapman S.B."/>
            <person name="Chen Z."/>
            <person name="Freedman E."/>
            <person name="Gellesch M."/>
            <person name="Goldberg J."/>
            <person name="Griggs A."/>
            <person name="Gujja S."/>
            <person name="Heilman E.R."/>
            <person name="Heiman D."/>
            <person name="Hepburn T."/>
            <person name="Howarth C."/>
            <person name="Jen D."/>
            <person name="Larson L."/>
            <person name="Mehta T."/>
            <person name="Neiman D."/>
            <person name="Pearson M."/>
            <person name="Roberts A."/>
            <person name="Saif S."/>
            <person name="Shea T."/>
            <person name="Shenoy N."/>
            <person name="Sisk P."/>
            <person name="Stolte C."/>
            <person name="Sykes S."/>
            <person name="Walk T."/>
            <person name="White J."/>
            <person name="Yandava C."/>
            <person name="Haas B."/>
            <person name="Nusbaum C."/>
            <person name="Birren B."/>
        </authorList>
    </citation>
    <scope>NUCLEOTIDE SEQUENCE</scope>
    <source>
        <strain evidence="5">ATCC 64411</strain>
    </source>
</reference>
<organism evidence="6 7">
    <name type="scientific">Magnaporthiopsis poae (strain ATCC 64411 / 73-15)</name>
    <name type="common">Kentucky bluegrass fungus</name>
    <name type="synonym">Magnaporthe poae</name>
    <dbReference type="NCBI Taxonomy" id="644358"/>
    <lineage>
        <taxon>Eukaryota</taxon>
        <taxon>Fungi</taxon>
        <taxon>Dikarya</taxon>
        <taxon>Ascomycota</taxon>
        <taxon>Pezizomycotina</taxon>
        <taxon>Sordariomycetes</taxon>
        <taxon>Sordariomycetidae</taxon>
        <taxon>Magnaporthales</taxon>
        <taxon>Magnaporthaceae</taxon>
        <taxon>Magnaporthiopsis</taxon>
    </lineage>
</organism>
<protein>
    <recommendedName>
        <fullName evidence="4">CENP-V/GFA domain-containing protein</fullName>
    </recommendedName>
</protein>
<dbReference type="GO" id="GO:0046872">
    <property type="term" value="F:metal ion binding"/>
    <property type="evidence" value="ECO:0007669"/>
    <property type="project" value="UniProtKB-KW"/>
</dbReference>
<dbReference type="OrthoDB" id="5290969at2759"/>
<dbReference type="Gene3D" id="2.170.150.70">
    <property type="match status" value="1"/>
</dbReference>
<evidence type="ECO:0000256" key="3">
    <source>
        <dbReference type="ARBA" id="ARBA00022833"/>
    </source>
</evidence>
<proteinExistence type="inferred from homology"/>
<keyword evidence="7" id="KW-1185">Reference proteome</keyword>
<reference evidence="6" key="5">
    <citation type="submission" date="2015-06" db="UniProtKB">
        <authorList>
            <consortium name="EnsemblFungi"/>
        </authorList>
    </citation>
    <scope>IDENTIFICATION</scope>
    <source>
        <strain evidence="6">ATCC 64411</strain>
    </source>
</reference>
<dbReference type="EMBL" id="GL876971">
    <property type="protein sequence ID" value="KLU88005.1"/>
    <property type="molecule type" value="Genomic_DNA"/>
</dbReference>
<dbReference type="EMBL" id="ADBL01001677">
    <property type="status" value="NOT_ANNOTATED_CDS"/>
    <property type="molecule type" value="Genomic_DNA"/>
</dbReference>
<name>A0A0C4E3J3_MAGP6</name>
<keyword evidence="3" id="KW-0862">Zinc</keyword>
<keyword evidence="2" id="KW-0479">Metal-binding</keyword>
<accession>A0A0C4E3J3</accession>
<dbReference type="VEuPathDB" id="FungiDB:MAPG_06994"/>
<dbReference type="SUPFAM" id="SSF51316">
    <property type="entry name" value="Mss4-like"/>
    <property type="match status" value="1"/>
</dbReference>
<feature type="domain" description="CENP-V/GFA" evidence="4">
    <location>
        <begin position="2"/>
        <end position="37"/>
    </location>
</feature>
<dbReference type="AlphaFoldDB" id="A0A0C4E3J3"/>
<reference evidence="5" key="3">
    <citation type="submission" date="2011-03" db="EMBL/GenBank/DDBJ databases">
        <title>Annotation of Magnaporthe poae ATCC 64411.</title>
        <authorList>
            <person name="Ma L.-J."/>
            <person name="Dead R."/>
            <person name="Young S.K."/>
            <person name="Zeng Q."/>
            <person name="Gargeya S."/>
            <person name="Fitzgerald M."/>
            <person name="Haas B."/>
            <person name="Abouelleil A."/>
            <person name="Alvarado L."/>
            <person name="Arachchi H.M."/>
            <person name="Berlin A."/>
            <person name="Brown A."/>
            <person name="Chapman S.B."/>
            <person name="Chen Z."/>
            <person name="Dunbar C."/>
            <person name="Freedman E."/>
            <person name="Gearin G."/>
            <person name="Gellesch M."/>
            <person name="Goldberg J."/>
            <person name="Griggs A."/>
            <person name="Gujja S."/>
            <person name="Heiman D."/>
            <person name="Howarth C."/>
            <person name="Larson L."/>
            <person name="Lui A."/>
            <person name="MacDonald P.J.P."/>
            <person name="Mehta T."/>
            <person name="Montmayeur A."/>
            <person name="Murphy C."/>
            <person name="Neiman D."/>
            <person name="Pearson M."/>
            <person name="Priest M."/>
            <person name="Roberts A."/>
            <person name="Saif S."/>
            <person name="Shea T."/>
            <person name="Shenoy N."/>
            <person name="Sisk P."/>
            <person name="Stolte C."/>
            <person name="Sykes S."/>
            <person name="Yandava C."/>
            <person name="Wortman J."/>
            <person name="Nusbaum C."/>
            <person name="Birren B."/>
        </authorList>
    </citation>
    <scope>NUCLEOTIDE SEQUENCE</scope>
    <source>
        <strain evidence="5">ATCC 64411</strain>
    </source>
</reference>
<evidence type="ECO:0000313" key="5">
    <source>
        <dbReference type="EMBL" id="KLU88005.1"/>
    </source>
</evidence>
<dbReference type="Pfam" id="PF04828">
    <property type="entry name" value="GFA"/>
    <property type="match status" value="1"/>
</dbReference>
<dbReference type="GO" id="GO:0016846">
    <property type="term" value="F:carbon-sulfur lyase activity"/>
    <property type="evidence" value="ECO:0007669"/>
    <property type="project" value="InterPro"/>
</dbReference>
<reference evidence="7" key="2">
    <citation type="submission" date="2010-05" db="EMBL/GenBank/DDBJ databases">
        <title>The genome sequence of Magnaporthe poae strain ATCC 64411.</title>
        <authorList>
            <person name="Ma L.-J."/>
            <person name="Dead R."/>
            <person name="Young S."/>
            <person name="Zeng Q."/>
            <person name="Koehrsen M."/>
            <person name="Alvarado L."/>
            <person name="Berlin A."/>
            <person name="Chapman S.B."/>
            <person name="Chen Z."/>
            <person name="Freedman E."/>
            <person name="Gellesch M."/>
            <person name="Goldberg J."/>
            <person name="Griggs A."/>
            <person name="Gujja S."/>
            <person name="Heilman E.R."/>
            <person name="Heiman D."/>
            <person name="Hepburn T."/>
            <person name="Howarth C."/>
            <person name="Jen D."/>
            <person name="Larson L."/>
            <person name="Mehta T."/>
            <person name="Neiman D."/>
            <person name="Pearson M."/>
            <person name="Roberts A."/>
            <person name="Saif S."/>
            <person name="Shea T."/>
            <person name="Shenoy N."/>
            <person name="Sisk P."/>
            <person name="Stolte C."/>
            <person name="Sykes S."/>
            <person name="Walk T."/>
            <person name="White J."/>
            <person name="Yandava C."/>
            <person name="Haas B."/>
            <person name="Nusbaum C."/>
            <person name="Birren B."/>
        </authorList>
    </citation>
    <scope>NUCLEOTIDE SEQUENCE [LARGE SCALE GENOMIC DNA]</scope>
    <source>
        <strain evidence="7">ATCC 64411 / 73-15</strain>
    </source>
</reference>
<evidence type="ECO:0000259" key="4">
    <source>
        <dbReference type="Pfam" id="PF04828"/>
    </source>
</evidence>
<dbReference type="EnsemblFungi" id="MAPG_06994T0">
    <property type="protein sequence ID" value="MAPG_06994T0"/>
    <property type="gene ID" value="MAPG_06994"/>
</dbReference>
<reference evidence="6" key="4">
    <citation type="journal article" date="2015" name="G3 (Bethesda)">
        <title>Genome sequences of three phytopathogenic species of the Magnaporthaceae family of fungi.</title>
        <authorList>
            <person name="Okagaki L.H."/>
            <person name="Nunes C.C."/>
            <person name="Sailsbery J."/>
            <person name="Clay B."/>
            <person name="Brown D."/>
            <person name="John T."/>
            <person name="Oh Y."/>
            <person name="Young N."/>
            <person name="Fitzgerald M."/>
            <person name="Haas B.J."/>
            <person name="Zeng Q."/>
            <person name="Young S."/>
            <person name="Adiconis X."/>
            <person name="Fan L."/>
            <person name="Levin J.Z."/>
            <person name="Mitchell T.K."/>
            <person name="Okubara P.A."/>
            <person name="Farman M.L."/>
            <person name="Kohn L.M."/>
            <person name="Birren B."/>
            <person name="Ma L.-J."/>
            <person name="Dean R.A."/>
        </authorList>
    </citation>
    <scope>NUCLEOTIDE SEQUENCE</scope>
    <source>
        <strain evidence="6">ATCC 64411 / 73-15</strain>
    </source>
</reference>